<dbReference type="AlphaFoldDB" id="A0A166U5Z0"/>
<keyword evidence="2" id="KW-1185">Reference proteome</keyword>
<sequence length="439" mass="48613">LRTSGASGLSITLHQGYTMGTSTVVSFLLSSSLLFRVVAMAWQLPSLQIPFISSWLGGDAVSPRIPQFILDTQHPWLSVHANDLSRVADPASALCTHINDPSPRNEIKREDAQVASSLDIPADLFYKLEIDNNRVGISRYGWKNARNRLAEMKACPRALQEVQQLKIDIYVYQDSPWGILGTESRLPPKALTAMFAEVLGSMKNLKKLNYMVRGTDENAAIAKAFIDSRTELSGVEQLTVNMAAPMLIDMCPSVTCLVAKRDILWQDYELKVDEVWMKAAGQLKGLKKLHLGDVVWKDGMVDLILKETPNIEELWVGSSRRVSRYPAPDERGKMLRDLVGALTALQNLKLLHLPWSSELELGFDGGPGCGNSYLEGGGEQYRLYVRSRGIAATELAGKIVQEVFPRLKGVYIGGHYGNFTTGADGEGVVTWEWTGRFDD</sequence>
<name>A0A166U5Z0_9PEZI</name>
<dbReference type="Proteomes" id="UP000076552">
    <property type="component" value="Unassembled WGS sequence"/>
</dbReference>
<organism evidence="1 2">
    <name type="scientific">Colletotrichum tofieldiae</name>
    <dbReference type="NCBI Taxonomy" id="708197"/>
    <lineage>
        <taxon>Eukaryota</taxon>
        <taxon>Fungi</taxon>
        <taxon>Dikarya</taxon>
        <taxon>Ascomycota</taxon>
        <taxon>Pezizomycotina</taxon>
        <taxon>Sordariomycetes</taxon>
        <taxon>Hypocreomycetidae</taxon>
        <taxon>Glomerellales</taxon>
        <taxon>Glomerellaceae</taxon>
        <taxon>Colletotrichum</taxon>
        <taxon>Colletotrichum spaethianum species complex</taxon>
    </lineage>
</organism>
<dbReference type="EMBL" id="LFIV01000050">
    <property type="protein sequence ID" value="KZL72979.1"/>
    <property type="molecule type" value="Genomic_DNA"/>
</dbReference>
<evidence type="ECO:0000313" key="1">
    <source>
        <dbReference type="EMBL" id="KZL72979.1"/>
    </source>
</evidence>
<comment type="caution">
    <text evidence="1">The sequence shown here is derived from an EMBL/GenBank/DDBJ whole genome shotgun (WGS) entry which is preliminary data.</text>
</comment>
<accession>A0A166U5Z0</accession>
<protein>
    <submittedName>
        <fullName evidence="1">Uncharacterized protein</fullName>
    </submittedName>
</protein>
<evidence type="ECO:0000313" key="2">
    <source>
        <dbReference type="Proteomes" id="UP000076552"/>
    </source>
</evidence>
<reference evidence="1 2" key="1">
    <citation type="submission" date="2015-06" db="EMBL/GenBank/DDBJ databases">
        <title>Survival trade-offs in plant roots during colonization by closely related pathogenic and mutualistic fungi.</title>
        <authorList>
            <person name="Hacquard S."/>
            <person name="Kracher B."/>
            <person name="Hiruma K."/>
            <person name="Weinman A."/>
            <person name="Muench P."/>
            <person name="Garrido Oter R."/>
            <person name="Ver Loren van Themaat E."/>
            <person name="Dallerey J.-F."/>
            <person name="Damm U."/>
            <person name="Henrissat B."/>
            <person name="Lespinet O."/>
            <person name="Thon M."/>
            <person name="Kemen E."/>
            <person name="McHardy A.C."/>
            <person name="Schulze-Lefert P."/>
            <person name="O'Connell R.J."/>
        </authorList>
    </citation>
    <scope>NUCLEOTIDE SEQUENCE [LARGE SCALE GENOMIC DNA]</scope>
    <source>
        <strain evidence="1 2">0861</strain>
    </source>
</reference>
<gene>
    <name evidence="1" type="ORF">CT0861_01182</name>
</gene>
<proteinExistence type="predicted"/>
<feature type="non-terminal residue" evidence="1">
    <location>
        <position position="1"/>
    </location>
</feature>